<keyword evidence="9" id="KW-0472">Membrane</keyword>
<dbReference type="GO" id="GO:0004843">
    <property type="term" value="F:cysteine-type deubiquitinase activity"/>
    <property type="evidence" value="ECO:0007669"/>
    <property type="project" value="UniProtKB-UniRule"/>
</dbReference>
<dbReference type="InterPro" id="IPR038765">
    <property type="entry name" value="Papain-like_cys_pep_sf"/>
</dbReference>
<dbReference type="GO" id="GO:0005829">
    <property type="term" value="C:cytosol"/>
    <property type="evidence" value="ECO:0007669"/>
    <property type="project" value="TreeGrafter"/>
</dbReference>
<dbReference type="EC" id="3.4.19.12" evidence="7"/>
<feature type="compositionally biased region" description="Basic and acidic residues" evidence="8">
    <location>
        <begin position="75"/>
        <end position="94"/>
    </location>
</feature>
<feature type="region of interest" description="Disordered" evidence="8">
    <location>
        <begin position="216"/>
        <end position="289"/>
    </location>
</feature>
<reference evidence="12" key="1">
    <citation type="submission" date="2025-08" db="UniProtKB">
        <authorList>
            <consortium name="RefSeq"/>
        </authorList>
    </citation>
    <scope>IDENTIFICATION</scope>
    <source>
        <tissue evidence="12">Sperm</tissue>
    </source>
</reference>
<dbReference type="GO" id="GO:0005634">
    <property type="term" value="C:nucleus"/>
    <property type="evidence" value="ECO:0007669"/>
    <property type="project" value="TreeGrafter"/>
</dbReference>
<dbReference type="InterPro" id="IPR050164">
    <property type="entry name" value="Peptidase_C19"/>
</dbReference>
<protein>
    <recommendedName>
        <fullName evidence="7">Ubiquitin carboxyl-terminal hydrolase</fullName>
        <ecNumber evidence="7">3.4.19.12</ecNumber>
    </recommendedName>
</protein>
<evidence type="ECO:0000259" key="10">
    <source>
        <dbReference type="PROSITE" id="PS50235"/>
    </source>
</evidence>
<feature type="region of interest" description="Disordered" evidence="8">
    <location>
        <begin position="69"/>
        <end position="113"/>
    </location>
</feature>
<evidence type="ECO:0000256" key="1">
    <source>
        <dbReference type="ARBA" id="ARBA00000707"/>
    </source>
</evidence>
<feature type="domain" description="USP" evidence="10">
    <location>
        <begin position="520"/>
        <end position="880"/>
    </location>
</feature>
<feature type="compositionally biased region" description="Basic and acidic residues" evidence="8">
    <location>
        <begin position="440"/>
        <end position="449"/>
    </location>
</feature>
<organism evidence="11 12">
    <name type="scientific">Petromyzon marinus</name>
    <name type="common">Sea lamprey</name>
    <dbReference type="NCBI Taxonomy" id="7757"/>
    <lineage>
        <taxon>Eukaryota</taxon>
        <taxon>Metazoa</taxon>
        <taxon>Chordata</taxon>
        <taxon>Craniata</taxon>
        <taxon>Vertebrata</taxon>
        <taxon>Cyclostomata</taxon>
        <taxon>Hyperoartia</taxon>
        <taxon>Petromyzontiformes</taxon>
        <taxon>Petromyzontidae</taxon>
        <taxon>Petromyzon</taxon>
    </lineage>
</organism>
<feature type="region of interest" description="Disordered" evidence="8">
    <location>
        <begin position="496"/>
        <end position="526"/>
    </location>
</feature>
<dbReference type="AlphaFoldDB" id="A0AAJ7WV71"/>
<feature type="compositionally biased region" description="Basic and acidic residues" evidence="8">
    <location>
        <begin position="274"/>
        <end position="287"/>
    </location>
</feature>
<evidence type="ECO:0000256" key="4">
    <source>
        <dbReference type="ARBA" id="ARBA00022786"/>
    </source>
</evidence>
<feature type="region of interest" description="Disordered" evidence="8">
    <location>
        <begin position="440"/>
        <end position="460"/>
    </location>
</feature>
<feature type="transmembrane region" description="Helical" evidence="9">
    <location>
        <begin position="6"/>
        <end position="24"/>
    </location>
</feature>
<keyword evidence="3 7" id="KW-0645">Protease</keyword>
<evidence type="ECO:0000256" key="3">
    <source>
        <dbReference type="ARBA" id="ARBA00022670"/>
    </source>
</evidence>
<dbReference type="RefSeq" id="XP_032811356.1">
    <property type="nucleotide sequence ID" value="XM_032955465.1"/>
</dbReference>
<dbReference type="InterPro" id="IPR028889">
    <property type="entry name" value="USP"/>
</dbReference>
<keyword evidence="11" id="KW-1185">Reference proteome</keyword>
<dbReference type="PROSITE" id="PS00973">
    <property type="entry name" value="USP_2"/>
    <property type="match status" value="1"/>
</dbReference>
<dbReference type="PANTHER" id="PTHR24006">
    <property type="entry name" value="UBIQUITIN CARBOXYL-TERMINAL HYDROLASE"/>
    <property type="match status" value="1"/>
</dbReference>
<dbReference type="PROSITE" id="PS50235">
    <property type="entry name" value="USP_3"/>
    <property type="match status" value="1"/>
</dbReference>
<keyword evidence="5 7" id="KW-0378">Hydrolase</keyword>
<feature type="region of interest" description="Disordered" evidence="8">
    <location>
        <begin position="329"/>
        <end position="384"/>
    </location>
</feature>
<feature type="compositionally biased region" description="Basic and acidic residues" evidence="8">
    <location>
        <begin position="338"/>
        <end position="350"/>
    </location>
</feature>
<dbReference type="GO" id="GO:0006508">
    <property type="term" value="P:proteolysis"/>
    <property type="evidence" value="ECO:0007669"/>
    <property type="project" value="UniProtKB-KW"/>
</dbReference>
<dbReference type="SUPFAM" id="SSF54001">
    <property type="entry name" value="Cysteine proteinases"/>
    <property type="match status" value="2"/>
</dbReference>
<dbReference type="PANTHER" id="PTHR24006:SF888">
    <property type="entry name" value="UBIQUITIN CARBOXYL-TERMINAL HYDROLASE 30"/>
    <property type="match status" value="1"/>
</dbReference>
<comment type="similarity">
    <text evidence="2 7">Belongs to the peptidase C19 family.</text>
</comment>
<evidence type="ECO:0000256" key="8">
    <source>
        <dbReference type="SAM" id="MobiDB-lite"/>
    </source>
</evidence>
<dbReference type="InterPro" id="IPR001394">
    <property type="entry name" value="Peptidase_C19_UCH"/>
</dbReference>
<feature type="compositionally biased region" description="Polar residues" evidence="8">
    <location>
        <begin position="370"/>
        <end position="384"/>
    </location>
</feature>
<name>A0AAJ7WV71_PETMA</name>
<dbReference type="CDD" id="cd02257">
    <property type="entry name" value="Peptidase_C19"/>
    <property type="match status" value="1"/>
</dbReference>
<feature type="compositionally biased region" description="Basic and acidic residues" evidence="8">
    <location>
        <begin position="102"/>
        <end position="113"/>
    </location>
</feature>
<evidence type="ECO:0000313" key="11">
    <source>
        <dbReference type="Proteomes" id="UP001318040"/>
    </source>
</evidence>
<keyword evidence="9" id="KW-1133">Transmembrane helix</keyword>
<evidence type="ECO:0000313" key="12">
    <source>
        <dbReference type="RefSeq" id="XP_032811356.1"/>
    </source>
</evidence>
<dbReference type="GO" id="GO:0016579">
    <property type="term" value="P:protein deubiquitination"/>
    <property type="evidence" value="ECO:0007669"/>
    <property type="project" value="InterPro"/>
</dbReference>
<evidence type="ECO:0000256" key="5">
    <source>
        <dbReference type="ARBA" id="ARBA00022801"/>
    </source>
</evidence>
<gene>
    <name evidence="12" type="primary">USP30</name>
</gene>
<proteinExistence type="inferred from homology"/>
<feature type="compositionally biased region" description="Basic and acidic residues" evidence="8">
    <location>
        <begin position="360"/>
        <end position="369"/>
    </location>
</feature>
<dbReference type="Gene3D" id="3.90.70.10">
    <property type="entry name" value="Cysteine proteinases"/>
    <property type="match status" value="2"/>
</dbReference>
<keyword evidence="6 7" id="KW-0788">Thiol protease</keyword>
<dbReference type="KEGG" id="pmrn:116942937"/>
<evidence type="ECO:0000256" key="2">
    <source>
        <dbReference type="ARBA" id="ARBA00009085"/>
    </source>
</evidence>
<keyword evidence="4 7" id="KW-0833">Ubl conjugation pathway</keyword>
<evidence type="ECO:0000256" key="7">
    <source>
        <dbReference type="RuleBase" id="RU366025"/>
    </source>
</evidence>
<feature type="compositionally biased region" description="Basic and acidic residues" evidence="8">
    <location>
        <begin position="496"/>
        <end position="517"/>
    </location>
</feature>
<dbReference type="PROSITE" id="PS00972">
    <property type="entry name" value="USP_1"/>
    <property type="match status" value="1"/>
</dbReference>
<dbReference type="InterPro" id="IPR018200">
    <property type="entry name" value="USP_CS"/>
</dbReference>
<dbReference type="Pfam" id="PF00443">
    <property type="entry name" value="UCH"/>
    <property type="match status" value="2"/>
</dbReference>
<feature type="compositionally biased region" description="Polar residues" evidence="8">
    <location>
        <begin position="216"/>
        <end position="233"/>
    </location>
</feature>
<accession>A0AAJ7WV71</accession>
<sequence length="880" mass="95057">MGVGWGEVWGLLGLAAVGVYVLWGPSTRTSRKKGLVPGLRNIGNACYLNALLQALATCAPLHAWLQGTDSNPGSEPEHGTNERMHNECHAHSSDARTPGPCHKQEEVTHGGDTDAHSIDAGFSGIKADARSNNTEAYGINTDTPGSNTDTHSIDTDTQQMNTDTLDTNTEAHGINTETHGINTEAHGINTETHGNNIVPHGIITDTQQIDTETPSINTETHGINANAYSTNTDSHSDSTQKTDAQSINTDTDDLHTDRYSNNKHNTDTGSMNNDTHDVHTYSTDKDTGSTVTHNVNVHETNGNGTNPDSMNTDVRDGNTDGIDAGIQSIETQSSGKNTDNDGAHSADLDARTMNVNGNSKDSDRHRLNTDTRNNNADTETNSTDTYCVDTRNTDTGKGGIDTEAHGNNIATRVIGTDAHSADTDAHNSQTERYHANAHMHSSDEGRHDTSTGTHRTNTHAHSSDTYICDVNTDTSSAGADARTNVDIEDKNIATRSRNTDARHTSTDIHCNDTDRRHTSTGTHAIDAPASSSFESVASEVGEDPGLGCGRFIVRRSSDSSAREGRAPSGHLHSALLGMLRVLMGEGDAADAPVHAGPVLEALRSHGWEIPAHQEQDAHELFAVVMTTLEEERQGRSSLAFFGLQLQRLPMLESAGVVNRVTGGLHVPLAKTRVSPFLGRFAITLQCTRCKHKGPVRLESFESISLPIPPNKHAPSVPLELCLESFFRSELLTGVKCDACSQTHPAGASIQADFLKRTLLAKLPQCVCIHLHRLAFSRDAHAYKEHGHVSFRSSLDLARYTLRSELSKGRVGHCGSWFTLTAVVVHYGNSTSGHFVTYRSIPSGGRAVRGRWVCCSDDEVRSVSLSEVLNSRAYLLFYTRT</sequence>
<feature type="compositionally biased region" description="Basic and acidic residues" evidence="8">
    <location>
        <begin position="252"/>
        <end position="266"/>
    </location>
</feature>
<comment type="catalytic activity">
    <reaction evidence="1 7">
        <text>Thiol-dependent hydrolysis of ester, thioester, amide, peptide and isopeptide bonds formed by the C-terminal Gly of ubiquitin (a 76-residue protein attached to proteins as an intracellular targeting signal).</text>
        <dbReference type="EC" id="3.4.19.12"/>
    </reaction>
</comment>
<dbReference type="CTD" id="84749"/>
<feature type="compositionally biased region" description="Polar residues" evidence="8">
    <location>
        <begin position="450"/>
        <end position="460"/>
    </location>
</feature>
<evidence type="ECO:0000256" key="9">
    <source>
        <dbReference type="SAM" id="Phobius"/>
    </source>
</evidence>
<keyword evidence="9" id="KW-0812">Transmembrane</keyword>
<dbReference type="Proteomes" id="UP001318040">
    <property type="component" value="Chromosome 1"/>
</dbReference>
<evidence type="ECO:0000256" key="6">
    <source>
        <dbReference type="ARBA" id="ARBA00022807"/>
    </source>
</evidence>